<dbReference type="InterPro" id="IPR008969">
    <property type="entry name" value="CarboxyPept-like_regulatory"/>
</dbReference>
<dbReference type="SUPFAM" id="SSF49464">
    <property type="entry name" value="Carboxypeptidase regulatory domain-like"/>
    <property type="match status" value="1"/>
</dbReference>
<dbReference type="EMBL" id="UINC01052429">
    <property type="protein sequence ID" value="SVB67753.1"/>
    <property type="molecule type" value="Genomic_DNA"/>
</dbReference>
<evidence type="ECO:0008006" key="2">
    <source>
        <dbReference type="Google" id="ProtNLM"/>
    </source>
</evidence>
<organism evidence="1">
    <name type="scientific">marine metagenome</name>
    <dbReference type="NCBI Taxonomy" id="408172"/>
    <lineage>
        <taxon>unclassified sequences</taxon>
        <taxon>metagenomes</taxon>
        <taxon>ecological metagenomes</taxon>
    </lineage>
</organism>
<dbReference type="InterPro" id="IPR025636">
    <property type="entry name" value="DUF4294"/>
</dbReference>
<accession>A0A382FZP7</accession>
<name>A0A382FZP7_9ZZZZ</name>
<dbReference type="AlphaFoldDB" id="A0A382FZP7"/>
<sequence length="246" mass="28710">MSYTKTLVFLLLVPIYILPQNLIIQDIETREPLPGVNVYSASTGTTTDTNGVCNLDEFSDDDEILFSHIGYEKIKAVKHNLTGTLHLRMYSIPINSISVLSLKSKKQKRRFRTLERDVMKVYPYATLVGRLLDEYSEVLHSLEDLSYFKRKREKKKVFKSIEDQLIAKYGNRTRRLTKHQGRILIRLIDRETNLTSHQIIKDFRNSFTAGFWQLTARLFGHNLKSKYNPNRGEDKLIEHIIITLIH</sequence>
<gene>
    <name evidence="1" type="ORF">METZ01_LOCUS220607</name>
</gene>
<evidence type="ECO:0000313" key="1">
    <source>
        <dbReference type="EMBL" id="SVB67753.1"/>
    </source>
</evidence>
<dbReference type="Pfam" id="PF14127">
    <property type="entry name" value="DUF4294"/>
    <property type="match status" value="1"/>
</dbReference>
<protein>
    <recommendedName>
        <fullName evidence="2">DUF4294 domain-containing protein</fullName>
    </recommendedName>
</protein>
<proteinExistence type="predicted"/>
<reference evidence="1" key="1">
    <citation type="submission" date="2018-05" db="EMBL/GenBank/DDBJ databases">
        <authorList>
            <person name="Lanie J.A."/>
            <person name="Ng W.-L."/>
            <person name="Kazmierczak K.M."/>
            <person name="Andrzejewski T.M."/>
            <person name="Davidsen T.M."/>
            <person name="Wayne K.J."/>
            <person name="Tettelin H."/>
            <person name="Glass J.I."/>
            <person name="Rusch D."/>
            <person name="Podicherti R."/>
            <person name="Tsui H.-C.T."/>
            <person name="Winkler M.E."/>
        </authorList>
    </citation>
    <scope>NUCLEOTIDE SEQUENCE</scope>
</reference>